<dbReference type="CDD" id="cd12914">
    <property type="entry name" value="PDC1_DGC_like"/>
    <property type="match status" value="1"/>
</dbReference>
<name>A0ABU1PC15_9BURK</name>
<dbReference type="CDD" id="cd00082">
    <property type="entry name" value="HisKA"/>
    <property type="match status" value="1"/>
</dbReference>
<keyword evidence="7 11" id="KW-0812">Transmembrane</keyword>
<dbReference type="Pfam" id="PF00512">
    <property type="entry name" value="HisKA"/>
    <property type="match status" value="1"/>
</dbReference>
<feature type="domain" description="Histidine kinase" evidence="12">
    <location>
        <begin position="337"/>
        <end position="554"/>
    </location>
</feature>
<dbReference type="InterPro" id="IPR036097">
    <property type="entry name" value="HisK_dim/P_sf"/>
</dbReference>
<reference evidence="13 14" key="1">
    <citation type="submission" date="2023-07" db="EMBL/GenBank/DDBJ databases">
        <title>Sorghum-associated microbial communities from plants grown in Nebraska, USA.</title>
        <authorList>
            <person name="Schachtman D."/>
        </authorList>
    </citation>
    <scope>NUCLEOTIDE SEQUENCE [LARGE SCALE GENOMIC DNA]</scope>
    <source>
        <strain evidence="13 14">596</strain>
    </source>
</reference>
<dbReference type="SMART" id="SM00388">
    <property type="entry name" value="HisKA"/>
    <property type="match status" value="1"/>
</dbReference>
<comment type="catalytic activity">
    <reaction evidence="1">
        <text>ATP + protein L-histidine = ADP + protein N-phospho-L-histidine.</text>
        <dbReference type="EC" id="2.7.13.3"/>
    </reaction>
</comment>
<keyword evidence="14" id="KW-1185">Reference proteome</keyword>
<dbReference type="PANTHER" id="PTHR43047:SF64">
    <property type="entry name" value="HISTIDINE KINASE CONTAINING CHEY-HOMOLOGOUS RECEIVER DOMAIN AND PAS DOMAIN-RELATED"/>
    <property type="match status" value="1"/>
</dbReference>
<dbReference type="Proteomes" id="UP001260715">
    <property type="component" value="Unassembled WGS sequence"/>
</dbReference>
<sequence>MDDRKHSTLPLRFARIDLRLALGLFSLLLICGLWLGALKELQTSRENHLQDARRDAQSLSRLFLEHAYRTIEAADQAAVYLRYRYGERGPALDLANEIDNGLVARNVYNLFTIVDRNGDVVLSSKPFTPLNLSDREHIQVHMHGGEDKLFISTPVLGRVSKKWSLQLTRRINRPDGGFGGVVVVSMDPQYFTSLYHQIDVGHHGVITLVGADGVARVRRTGDMDAMGEQVRGGKVYAAMLAQGSGVVEAASRVDGRERIYAFQKLRDYPLYASVGIDIEERLAPYYRERNRTLTLATLITLAVLVFNAVLIWMAGSLQRSRQDAMQANQAKSRFLSNMSHEFRTPLNGVLGYSDALREELAESPLAQYATAIHDSGNRLLDLVNAILEVTELEDRRVTVHMAPENLRELVGQAIARHYAAARDKGVLLECRIADDVPQLLVCDQRKVLRVLENLIGNAVRYTDAGRIMVEVERSAADRLDIHIKDTGIGIPAAQLETIFETFTQADDSVRRSRDGAGLGLTIAQRLVTLMGGKLVLQSKQHQGSTFSFTLPLQEPK</sequence>
<evidence type="ECO:0000256" key="1">
    <source>
        <dbReference type="ARBA" id="ARBA00000085"/>
    </source>
</evidence>
<protein>
    <recommendedName>
        <fullName evidence="3">histidine kinase</fullName>
        <ecNumber evidence="3">2.7.13.3</ecNumber>
    </recommendedName>
</protein>
<accession>A0ABU1PC15</accession>
<keyword evidence="10 11" id="KW-0472">Membrane</keyword>
<keyword evidence="6" id="KW-0808">Transferase</keyword>
<keyword evidence="4" id="KW-1003">Cell membrane</keyword>
<dbReference type="InterPro" id="IPR036890">
    <property type="entry name" value="HATPase_C_sf"/>
</dbReference>
<dbReference type="InterPro" id="IPR004358">
    <property type="entry name" value="Sig_transdc_His_kin-like_C"/>
</dbReference>
<proteinExistence type="predicted"/>
<dbReference type="EMBL" id="JAVDSJ010000002">
    <property type="protein sequence ID" value="MDR6583270.1"/>
    <property type="molecule type" value="Genomic_DNA"/>
</dbReference>
<evidence type="ECO:0000256" key="6">
    <source>
        <dbReference type="ARBA" id="ARBA00022679"/>
    </source>
</evidence>
<dbReference type="CDD" id="cd16922">
    <property type="entry name" value="HATPase_EvgS-ArcB-TorS-like"/>
    <property type="match status" value="1"/>
</dbReference>
<dbReference type="InterPro" id="IPR005467">
    <property type="entry name" value="His_kinase_dom"/>
</dbReference>
<comment type="subcellular location">
    <subcellularLocation>
        <location evidence="2">Cell membrane</location>
        <topology evidence="2">Multi-pass membrane protein</topology>
    </subcellularLocation>
</comment>
<keyword evidence="9 11" id="KW-1133">Transmembrane helix</keyword>
<organism evidence="13 14">
    <name type="scientific">Herbaspirillum frisingense</name>
    <dbReference type="NCBI Taxonomy" id="92645"/>
    <lineage>
        <taxon>Bacteria</taxon>
        <taxon>Pseudomonadati</taxon>
        <taxon>Pseudomonadota</taxon>
        <taxon>Betaproteobacteria</taxon>
        <taxon>Burkholderiales</taxon>
        <taxon>Oxalobacteraceae</taxon>
        <taxon>Herbaspirillum</taxon>
    </lineage>
</organism>
<dbReference type="InterPro" id="IPR003661">
    <property type="entry name" value="HisK_dim/P_dom"/>
</dbReference>
<evidence type="ECO:0000259" key="12">
    <source>
        <dbReference type="PROSITE" id="PS50109"/>
    </source>
</evidence>
<feature type="transmembrane region" description="Helical" evidence="11">
    <location>
        <begin position="20"/>
        <end position="38"/>
    </location>
</feature>
<evidence type="ECO:0000256" key="5">
    <source>
        <dbReference type="ARBA" id="ARBA00022553"/>
    </source>
</evidence>
<evidence type="ECO:0000256" key="9">
    <source>
        <dbReference type="ARBA" id="ARBA00022989"/>
    </source>
</evidence>
<dbReference type="RefSeq" id="WP_199181542.1">
    <property type="nucleotide sequence ID" value="NZ_JAVDSJ010000002.1"/>
</dbReference>
<evidence type="ECO:0000256" key="10">
    <source>
        <dbReference type="ARBA" id="ARBA00023136"/>
    </source>
</evidence>
<dbReference type="PRINTS" id="PR00344">
    <property type="entry name" value="BCTRLSENSOR"/>
</dbReference>
<dbReference type="PANTHER" id="PTHR43047">
    <property type="entry name" value="TWO-COMPONENT HISTIDINE PROTEIN KINASE"/>
    <property type="match status" value="1"/>
</dbReference>
<dbReference type="SUPFAM" id="SSF55874">
    <property type="entry name" value="ATPase domain of HSP90 chaperone/DNA topoisomerase II/histidine kinase"/>
    <property type="match status" value="1"/>
</dbReference>
<feature type="transmembrane region" description="Helical" evidence="11">
    <location>
        <begin position="293"/>
        <end position="315"/>
    </location>
</feature>
<dbReference type="PROSITE" id="PS50109">
    <property type="entry name" value="HIS_KIN"/>
    <property type="match status" value="1"/>
</dbReference>
<evidence type="ECO:0000313" key="13">
    <source>
        <dbReference type="EMBL" id="MDR6583270.1"/>
    </source>
</evidence>
<evidence type="ECO:0000256" key="3">
    <source>
        <dbReference type="ARBA" id="ARBA00012438"/>
    </source>
</evidence>
<dbReference type="GO" id="GO:0016301">
    <property type="term" value="F:kinase activity"/>
    <property type="evidence" value="ECO:0007669"/>
    <property type="project" value="UniProtKB-KW"/>
</dbReference>
<dbReference type="Pfam" id="PF02743">
    <property type="entry name" value="dCache_1"/>
    <property type="match status" value="1"/>
</dbReference>
<gene>
    <name evidence="13" type="ORF">J2W50_001468</name>
</gene>
<dbReference type="InterPro" id="IPR003594">
    <property type="entry name" value="HATPase_dom"/>
</dbReference>
<evidence type="ECO:0000256" key="2">
    <source>
        <dbReference type="ARBA" id="ARBA00004651"/>
    </source>
</evidence>
<evidence type="ECO:0000256" key="8">
    <source>
        <dbReference type="ARBA" id="ARBA00022777"/>
    </source>
</evidence>
<dbReference type="Gene3D" id="1.10.287.130">
    <property type="match status" value="1"/>
</dbReference>
<dbReference type="SMART" id="SM00387">
    <property type="entry name" value="HATPase_c"/>
    <property type="match status" value="1"/>
</dbReference>
<dbReference type="EC" id="2.7.13.3" evidence="3"/>
<dbReference type="SUPFAM" id="SSF47384">
    <property type="entry name" value="Homodimeric domain of signal transducing histidine kinase"/>
    <property type="match status" value="1"/>
</dbReference>
<dbReference type="Pfam" id="PF02518">
    <property type="entry name" value="HATPase_c"/>
    <property type="match status" value="1"/>
</dbReference>
<keyword evidence="5" id="KW-0597">Phosphoprotein</keyword>
<keyword evidence="8 13" id="KW-0418">Kinase</keyword>
<comment type="caution">
    <text evidence="13">The sequence shown here is derived from an EMBL/GenBank/DDBJ whole genome shotgun (WGS) entry which is preliminary data.</text>
</comment>
<dbReference type="Gene3D" id="3.30.450.20">
    <property type="entry name" value="PAS domain"/>
    <property type="match status" value="2"/>
</dbReference>
<evidence type="ECO:0000256" key="11">
    <source>
        <dbReference type="SAM" id="Phobius"/>
    </source>
</evidence>
<evidence type="ECO:0000256" key="7">
    <source>
        <dbReference type="ARBA" id="ARBA00022692"/>
    </source>
</evidence>
<dbReference type="Gene3D" id="3.30.565.10">
    <property type="entry name" value="Histidine kinase-like ATPase, C-terminal domain"/>
    <property type="match status" value="1"/>
</dbReference>
<dbReference type="InterPro" id="IPR033479">
    <property type="entry name" value="dCache_1"/>
</dbReference>
<evidence type="ECO:0000313" key="14">
    <source>
        <dbReference type="Proteomes" id="UP001260715"/>
    </source>
</evidence>
<dbReference type="CDD" id="cd12915">
    <property type="entry name" value="PDC2_DGC_like"/>
    <property type="match status" value="1"/>
</dbReference>
<evidence type="ECO:0000256" key="4">
    <source>
        <dbReference type="ARBA" id="ARBA00022475"/>
    </source>
</evidence>